<dbReference type="GeneID" id="87840123"/>
<dbReference type="EMBL" id="JAUEPN010000002">
    <property type="protein sequence ID" value="KAK3299013.1"/>
    <property type="molecule type" value="Genomic_DNA"/>
</dbReference>
<reference evidence="2" key="1">
    <citation type="journal article" date="2023" name="Mol. Phylogenet. Evol.">
        <title>Genome-scale phylogeny and comparative genomics of the fungal order Sordariales.</title>
        <authorList>
            <person name="Hensen N."/>
            <person name="Bonometti L."/>
            <person name="Westerberg I."/>
            <person name="Brannstrom I.O."/>
            <person name="Guillou S."/>
            <person name="Cros-Aarteil S."/>
            <person name="Calhoun S."/>
            <person name="Haridas S."/>
            <person name="Kuo A."/>
            <person name="Mondo S."/>
            <person name="Pangilinan J."/>
            <person name="Riley R."/>
            <person name="LaButti K."/>
            <person name="Andreopoulos B."/>
            <person name="Lipzen A."/>
            <person name="Chen C."/>
            <person name="Yan M."/>
            <person name="Daum C."/>
            <person name="Ng V."/>
            <person name="Clum A."/>
            <person name="Steindorff A."/>
            <person name="Ohm R.A."/>
            <person name="Martin F."/>
            <person name="Silar P."/>
            <person name="Natvig D.O."/>
            <person name="Lalanne C."/>
            <person name="Gautier V."/>
            <person name="Ament-Velasquez S.L."/>
            <person name="Kruys A."/>
            <person name="Hutchinson M.I."/>
            <person name="Powell A.J."/>
            <person name="Barry K."/>
            <person name="Miller A.N."/>
            <person name="Grigoriev I.V."/>
            <person name="Debuchy R."/>
            <person name="Gladieux P."/>
            <person name="Hiltunen Thoren M."/>
            <person name="Johannesson H."/>
        </authorList>
    </citation>
    <scope>NUCLEOTIDE SEQUENCE</scope>
    <source>
        <strain evidence="2">CBS 168.71</strain>
    </source>
</reference>
<feature type="region of interest" description="Disordered" evidence="1">
    <location>
        <begin position="110"/>
        <end position="139"/>
    </location>
</feature>
<dbReference type="AlphaFoldDB" id="A0AAE0LVF8"/>
<comment type="caution">
    <text evidence="2">The sequence shown here is derived from an EMBL/GenBank/DDBJ whole genome shotgun (WGS) entry which is preliminary data.</text>
</comment>
<protein>
    <submittedName>
        <fullName evidence="2">Uncharacterized protein</fullName>
    </submittedName>
</protein>
<evidence type="ECO:0000313" key="3">
    <source>
        <dbReference type="Proteomes" id="UP001278766"/>
    </source>
</evidence>
<sequence>MSLQLAPLVQLTTGTIHPAFPRTLLAFWLLTDDQLDALAHFYHQRTPCRWTRQYPCPVAWPPGLGLEEKRRKLGRFIGLRGCETPIGELIERGVVEVLGRTEAEILEAARREREERGGGNGGGGDGDEVEEVRSKMGWY</sequence>
<evidence type="ECO:0000313" key="2">
    <source>
        <dbReference type="EMBL" id="KAK3299013.1"/>
    </source>
</evidence>
<accession>A0AAE0LVF8</accession>
<proteinExistence type="predicted"/>
<keyword evidence="3" id="KW-1185">Reference proteome</keyword>
<organism evidence="2 3">
    <name type="scientific">Chaetomium fimeti</name>
    <dbReference type="NCBI Taxonomy" id="1854472"/>
    <lineage>
        <taxon>Eukaryota</taxon>
        <taxon>Fungi</taxon>
        <taxon>Dikarya</taxon>
        <taxon>Ascomycota</taxon>
        <taxon>Pezizomycotina</taxon>
        <taxon>Sordariomycetes</taxon>
        <taxon>Sordariomycetidae</taxon>
        <taxon>Sordariales</taxon>
        <taxon>Chaetomiaceae</taxon>
        <taxon>Chaetomium</taxon>
    </lineage>
</organism>
<dbReference type="RefSeq" id="XP_062662527.1">
    <property type="nucleotide sequence ID" value="XM_062803175.1"/>
</dbReference>
<evidence type="ECO:0000256" key="1">
    <source>
        <dbReference type="SAM" id="MobiDB-lite"/>
    </source>
</evidence>
<dbReference type="Proteomes" id="UP001278766">
    <property type="component" value="Unassembled WGS sequence"/>
</dbReference>
<reference evidence="2" key="2">
    <citation type="submission" date="2023-06" db="EMBL/GenBank/DDBJ databases">
        <authorList>
            <consortium name="Lawrence Berkeley National Laboratory"/>
            <person name="Haridas S."/>
            <person name="Hensen N."/>
            <person name="Bonometti L."/>
            <person name="Westerberg I."/>
            <person name="Brannstrom I.O."/>
            <person name="Guillou S."/>
            <person name="Cros-Aarteil S."/>
            <person name="Calhoun S."/>
            <person name="Kuo A."/>
            <person name="Mondo S."/>
            <person name="Pangilinan J."/>
            <person name="Riley R."/>
            <person name="Labutti K."/>
            <person name="Andreopoulos B."/>
            <person name="Lipzen A."/>
            <person name="Chen C."/>
            <person name="Yanf M."/>
            <person name="Daum C."/>
            <person name="Ng V."/>
            <person name="Clum A."/>
            <person name="Steindorff A."/>
            <person name="Ohm R."/>
            <person name="Martin F."/>
            <person name="Silar P."/>
            <person name="Natvig D."/>
            <person name="Lalanne C."/>
            <person name="Gautier V."/>
            <person name="Ament-Velasquez S.L."/>
            <person name="Kruys A."/>
            <person name="Hutchinson M.I."/>
            <person name="Powell A.J."/>
            <person name="Barry K."/>
            <person name="Miller A.N."/>
            <person name="Grigoriev I.V."/>
            <person name="Debuchy R."/>
            <person name="Gladieux P."/>
            <person name="Thoren M.H."/>
            <person name="Johannesson H."/>
        </authorList>
    </citation>
    <scope>NUCLEOTIDE SEQUENCE</scope>
    <source>
        <strain evidence="2">CBS 168.71</strain>
    </source>
</reference>
<name>A0AAE0LVF8_9PEZI</name>
<gene>
    <name evidence="2" type="ORF">B0H64DRAFT_386880</name>
</gene>